<comment type="caution">
    <text evidence="1">The sequence shown here is derived from an EMBL/GenBank/DDBJ whole genome shotgun (WGS) entry which is preliminary data.</text>
</comment>
<keyword evidence="2" id="KW-1185">Reference proteome</keyword>
<protein>
    <submittedName>
        <fullName evidence="1">Uncharacterized protein</fullName>
    </submittedName>
</protein>
<gene>
    <name evidence="1" type="ORF">NLG97_g3896</name>
</gene>
<reference evidence="1" key="1">
    <citation type="submission" date="2022-07" db="EMBL/GenBank/DDBJ databases">
        <title>Genome Sequence of Lecanicillium saksenae.</title>
        <authorList>
            <person name="Buettner E."/>
        </authorList>
    </citation>
    <scope>NUCLEOTIDE SEQUENCE</scope>
    <source>
        <strain evidence="1">VT-O1</strain>
    </source>
</reference>
<organism evidence="1 2">
    <name type="scientific">Lecanicillium saksenae</name>
    <dbReference type="NCBI Taxonomy" id="468837"/>
    <lineage>
        <taxon>Eukaryota</taxon>
        <taxon>Fungi</taxon>
        <taxon>Dikarya</taxon>
        <taxon>Ascomycota</taxon>
        <taxon>Pezizomycotina</taxon>
        <taxon>Sordariomycetes</taxon>
        <taxon>Hypocreomycetidae</taxon>
        <taxon>Hypocreales</taxon>
        <taxon>Cordycipitaceae</taxon>
        <taxon>Lecanicillium</taxon>
    </lineage>
</organism>
<accession>A0ACC1QYL6</accession>
<evidence type="ECO:0000313" key="2">
    <source>
        <dbReference type="Proteomes" id="UP001148737"/>
    </source>
</evidence>
<dbReference type="Proteomes" id="UP001148737">
    <property type="component" value="Unassembled WGS sequence"/>
</dbReference>
<proteinExistence type="predicted"/>
<dbReference type="EMBL" id="JANAKD010000350">
    <property type="protein sequence ID" value="KAJ3494724.1"/>
    <property type="molecule type" value="Genomic_DNA"/>
</dbReference>
<sequence>MAAIEFRRAELKDLPTTHSLVCSAYGDATGQGWVLQTDIYSGDRVSLDEIVGYFHKPNAHIFLAESSHEDIIGVAGCQIQNNIAHLSLASVSPSCQGQGVFRSMHKFIELKAIQLGARQFNLEVLWMKDALISYYKRLGYFRVGTKAYREVKDGCLLHNDLYYMTMTLELVQNDEKYRQNGH</sequence>
<evidence type="ECO:0000313" key="1">
    <source>
        <dbReference type="EMBL" id="KAJ3494724.1"/>
    </source>
</evidence>
<name>A0ACC1QYL6_9HYPO</name>